<feature type="transmembrane region" description="Helical" evidence="19">
    <location>
        <begin position="181"/>
        <end position="198"/>
    </location>
</feature>
<keyword evidence="7" id="KW-0597">Phosphoprotein</keyword>
<dbReference type="InterPro" id="IPR050327">
    <property type="entry name" value="Proton-linked_MCT"/>
</dbReference>
<dbReference type="PaxDb" id="9796-ENSECAP00000037136"/>
<keyword evidence="5" id="KW-0813">Transport</keyword>
<evidence type="ECO:0000256" key="15">
    <source>
        <dbReference type="ARBA" id="ARBA00035869"/>
    </source>
</evidence>
<evidence type="ECO:0000313" key="21">
    <source>
        <dbReference type="Ensembl" id="ENSECAP00000037136.2"/>
    </source>
</evidence>
<dbReference type="PANTHER" id="PTHR11360">
    <property type="entry name" value="MONOCARBOXYLATE TRANSPORTER"/>
    <property type="match status" value="1"/>
</dbReference>
<evidence type="ECO:0000256" key="1">
    <source>
        <dbReference type="ARBA" id="ARBA00004424"/>
    </source>
</evidence>
<feature type="transmembrane region" description="Helical" evidence="19">
    <location>
        <begin position="158"/>
        <end position="175"/>
    </location>
</feature>
<comment type="subcellular location">
    <subcellularLocation>
        <location evidence="1">Apical cell membrane</location>
        <topology evidence="1">Multi-pass membrane protein</topology>
    </subcellularLocation>
    <subcellularLocation>
        <location evidence="2">Basolateral cell membrane</location>
        <topology evidence="2">Multi-pass membrane protein</topology>
    </subcellularLocation>
</comment>
<dbReference type="FunFam" id="1.20.1250.20:FF:000030">
    <property type="entry name" value="monocarboxylate transporter 1 isoform X1"/>
    <property type="match status" value="1"/>
</dbReference>
<evidence type="ECO:0000256" key="18">
    <source>
        <dbReference type="SAM" id="MobiDB-lite"/>
    </source>
</evidence>
<evidence type="ECO:0000256" key="7">
    <source>
        <dbReference type="ARBA" id="ARBA00022553"/>
    </source>
</evidence>
<dbReference type="ExpressionAtlas" id="A0A3Q2HUY7">
    <property type="expression patterns" value="baseline"/>
</dbReference>
<comment type="catalytic activity">
    <reaction evidence="13">
        <text>4-methyl-2-oxopentanoate(out) + H(+)(out) = 4-methyl-2-oxopentanoate(in) + H(+)(in)</text>
        <dbReference type="Rhea" id="RHEA:71779"/>
        <dbReference type="ChEBI" id="CHEBI:15378"/>
        <dbReference type="ChEBI" id="CHEBI:17865"/>
    </reaction>
</comment>
<feature type="transmembrane region" description="Helical" evidence="19">
    <location>
        <begin position="38"/>
        <end position="58"/>
    </location>
</feature>
<dbReference type="GO" id="GO:0005886">
    <property type="term" value="C:plasma membrane"/>
    <property type="evidence" value="ECO:0000318"/>
    <property type="project" value="GO_Central"/>
</dbReference>
<feature type="compositionally biased region" description="Basic and acidic residues" evidence="18">
    <location>
        <begin position="275"/>
        <end position="292"/>
    </location>
</feature>
<feature type="compositionally biased region" description="Basic and acidic residues" evidence="18">
    <location>
        <begin position="531"/>
        <end position="547"/>
    </location>
</feature>
<dbReference type="Pfam" id="PF07690">
    <property type="entry name" value="MFS_1"/>
    <property type="match status" value="1"/>
</dbReference>
<evidence type="ECO:0000256" key="16">
    <source>
        <dbReference type="ARBA" id="ARBA00036111"/>
    </source>
</evidence>
<dbReference type="PANTHER" id="PTHR11360:SF24">
    <property type="entry name" value="MONOCARBOXYLATE TRANSPORTER 1"/>
    <property type="match status" value="1"/>
</dbReference>
<keyword evidence="10 19" id="KW-1133">Transmembrane helix</keyword>
<feature type="region of interest" description="Disordered" evidence="18">
    <location>
        <begin position="271"/>
        <end position="299"/>
    </location>
</feature>
<dbReference type="Bgee" id="ENSECAG00000021627">
    <property type="expression patterns" value="Expressed in retina and 23 other cell types or tissues"/>
</dbReference>
<organism evidence="21 22">
    <name type="scientific">Equus caballus</name>
    <name type="common">Horse</name>
    <dbReference type="NCBI Taxonomy" id="9796"/>
    <lineage>
        <taxon>Eukaryota</taxon>
        <taxon>Metazoa</taxon>
        <taxon>Chordata</taxon>
        <taxon>Craniata</taxon>
        <taxon>Vertebrata</taxon>
        <taxon>Euteleostomi</taxon>
        <taxon>Mammalia</taxon>
        <taxon>Eutheria</taxon>
        <taxon>Laurasiatheria</taxon>
        <taxon>Perissodactyla</taxon>
        <taxon>Equidae</taxon>
        <taxon>Equus</taxon>
    </lineage>
</organism>
<feature type="transmembrane region" description="Helical" evidence="19">
    <location>
        <begin position="491"/>
        <end position="518"/>
    </location>
</feature>
<keyword evidence="24" id="KW-1267">Proteomics identification</keyword>
<dbReference type="NCBIfam" id="TIGR00892">
    <property type="entry name" value="2A0113"/>
    <property type="match status" value="1"/>
</dbReference>
<name>A0A3Q2HUY7_HORSE</name>
<feature type="region of interest" description="Disordered" evidence="18">
    <location>
        <begin position="525"/>
        <end position="570"/>
    </location>
</feature>
<comment type="similarity">
    <text evidence="3">Belongs to the major facilitator superfamily. Monocarboxylate porter (TC 2.A.1.13) family.</text>
</comment>
<evidence type="ECO:0000256" key="9">
    <source>
        <dbReference type="ARBA" id="ARBA00022847"/>
    </source>
</evidence>
<evidence type="ECO:0000313" key="23">
    <source>
        <dbReference type="VGNC" id="VGNC:50886"/>
    </source>
</evidence>
<reference evidence="21 22" key="1">
    <citation type="journal article" date="2009" name="Science">
        <title>Genome sequence, comparative analysis, and population genetics of the domestic horse.</title>
        <authorList>
            <consortium name="Broad Institute Genome Sequencing Platform"/>
            <consortium name="Broad Institute Whole Genome Assembly Team"/>
            <person name="Wade C.M."/>
            <person name="Giulotto E."/>
            <person name="Sigurdsson S."/>
            <person name="Zoli M."/>
            <person name="Gnerre S."/>
            <person name="Imsland F."/>
            <person name="Lear T.L."/>
            <person name="Adelson D.L."/>
            <person name="Bailey E."/>
            <person name="Bellone R.R."/>
            <person name="Bloecker H."/>
            <person name="Distl O."/>
            <person name="Edgar R.C."/>
            <person name="Garber M."/>
            <person name="Leeb T."/>
            <person name="Mauceli E."/>
            <person name="MacLeod J.N."/>
            <person name="Penedo M.C.T."/>
            <person name="Raison J.M."/>
            <person name="Sharpe T."/>
            <person name="Vogel J."/>
            <person name="Andersson L."/>
            <person name="Antczak D.F."/>
            <person name="Biagi T."/>
            <person name="Binns M.M."/>
            <person name="Chowdhary B.P."/>
            <person name="Coleman S.J."/>
            <person name="Della Valle G."/>
            <person name="Fryc S."/>
            <person name="Guerin G."/>
            <person name="Hasegawa T."/>
            <person name="Hill E.W."/>
            <person name="Jurka J."/>
            <person name="Kiialainen A."/>
            <person name="Lindgren G."/>
            <person name="Liu J."/>
            <person name="Magnani E."/>
            <person name="Mickelson J.R."/>
            <person name="Murray J."/>
            <person name="Nergadze S.G."/>
            <person name="Onofrio R."/>
            <person name="Pedroni S."/>
            <person name="Piras M.F."/>
            <person name="Raudsepp T."/>
            <person name="Rocchi M."/>
            <person name="Roeed K.H."/>
            <person name="Ryder O.A."/>
            <person name="Searle S."/>
            <person name="Skow L."/>
            <person name="Swinburne J.E."/>
            <person name="Syvaenen A.C."/>
            <person name="Tozaki T."/>
            <person name="Valberg S.J."/>
            <person name="Vaudin M."/>
            <person name="White J.R."/>
            <person name="Zody M.C."/>
            <person name="Lander E.S."/>
            <person name="Lindblad-Toh K."/>
        </authorList>
    </citation>
    <scope>NUCLEOTIDE SEQUENCE [LARGE SCALE GENOMIC DNA]</scope>
    <source>
        <strain evidence="21 22">Thoroughbred</strain>
    </source>
</reference>
<gene>
    <name evidence="23" type="primary">SLC16A1</name>
</gene>
<evidence type="ECO:0000256" key="3">
    <source>
        <dbReference type="ARBA" id="ARBA00006727"/>
    </source>
</evidence>
<dbReference type="VGNC" id="VGNC:50886">
    <property type="gene designation" value="SLC16A1"/>
</dbReference>
<dbReference type="SUPFAM" id="SSF103473">
    <property type="entry name" value="MFS general substrate transporter"/>
    <property type="match status" value="1"/>
</dbReference>
<comment type="catalytic activity">
    <reaction evidence="16">
        <text>(S)-lactate(in) + H(+)(in) = (S)-lactate(out) + H(+)(out)</text>
        <dbReference type="Rhea" id="RHEA:29415"/>
        <dbReference type="ChEBI" id="CHEBI:15378"/>
        <dbReference type="ChEBI" id="CHEBI:16651"/>
    </reaction>
    <physiologicalReaction direction="left-to-right" evidence="16">
        <dbReference type="Rhea" id="RHEA:29416"/>
    </physiologicalReaction>
    <physiologicalReaction direction="right-to-left" evidence="16">
        <dbReference type="Rhea" id="RHEA:29417"/>
    </physiologicalReaction>
</comment>
<feature type="transmembrane region" description="Helical" evidence="19">
    <location>
        <begin position="333"/>
        <end position="357"/>
    </location>
</feature>
<keyword evidence="8 19" id="KW-0812">Transmembrane</keyword>
<evidence type="ECO:0000256" key="14">
    <source>
        <dbReference type="ARBA" id="ARBA00034218"/>
    </source>
</evidence>
<dbReference type="CDD" id="cd17426">
    <property type="entry name" value="MFS_MCT1"/>
    <property type="match status" value="1"/>
</dbReference>
<dbReference type="AlphaFoldDB" id="A0A3Q2HUY7"/>
<dbReference type="InterPro" id="IPR036259">
    <property type="entry name" value="MFS_trans_sf"/>
</dbReference>
<reference evidence="21" key="2">
    <citation type="submission" date="2025-08" db="UniProtKB">
        <authorList>
            <consortium name="Ensembl"/>
        </authorList>
    </citation>
    <scope>IDENTIFICATION</scope>
    <source>
        <strain evidence="21">Thoroughbred</strain>
    </source>
</reference>
<accession>A0A3Q2HUY7</accession>
<feature type="transmembrane region" description="Helical" evidence="19">
    <location>
        <begin position="423"/>
        <end position="445"/>
    </location>
</feature>
<dbReference type="InterPro" id="IPR011701">
    <property type="entry name" value="MFS"/>
</dbReference>
<evidence type="ECO:0000256" key="12">
    <source>
        <dbReference type="ARBA" id="ARBA00029777"/>
    </source>
</evidence>
<keyword evidence="9" id="KW-0769">Symport</keyword>
<sequence>MALKLFLIMSLEDNVYWTSNIEKQFSYMRARCKGWKSFVVGGALLLTRCFNFMSFRYLDFNCIWNSSTLKMPPAVGGPVGYTPPDGGWGWAVVVGAFISIGFSYAFPKSITVFFKEIESIFNATTSEVSWISSIMLAVMYGGGPISSILVNKYGSRPIMILGGCLSGSGLIAASFCNTVQELYLCIGVIGGLGLAFNLNPALTMIGKYFYKRRPLANGLAMAGSPVFLSTLAPLNQAFFGIFGWRGSFLILGGFLLNCCVAGALMRPIGPKPTNAKKERSKESLQEAGKPDAQKGAGDANTDLIGGYPKEEKQSVFQTINKFLDLSLFTHRGFLLYLSGNVLMFFGLFTPLVFLSNYGKSQHYSSEKSAFLLSILAFVDMVARPSMGLVANTKWIRPRVQYFFAASIVANGVCHLLAPLSSSYIGFCVYAGFFGFAFGWLSSVLFETLMDLVGPQRFSSAVGLVTIVECCPVLLGPPLLGRLNDIYGDYKYTYWACGIILIVAGIYLFIGMGINYHLLAKEQKAEKKQRKESKEVETGVDVAEKPKEVTNAAGSPEQKGTEGDPKEESPL</sequence>
<evidence type="ECO:0000259" key="20">
    <source>
        <dbReference type="PROSITE" id="PS50850"/>
    </source>
</evidence>
<dbReference type="InterPro" id="IPR004743">
    <property type="entry name" value="MCT"/>
</dbReference>
<comment type="catalytic activity">
    <reaction evidence="15">
        <text>acetoacetate(out) + H(+)(out) = acetoacetate(in) + H(+)(in)</text>
        <dbReference type="Rhea" id="RHEA:71775"/>
        <dbReference type="ChEBI" id="CHEBI:13705"/>
        <dbReference type="ChEBI" id="CHEBI:15378"/>
    </reaction>
    <physiologicalReaction direction="left-to-right" evidence="15">
        <dbReference type="Rhea" id="RHEA:71776"/>
    </physiologicalReaction>
    <physiologicalReaction direction="right-to-left" evidence="15">
        <dbReference type="Rhea" id="RHEA:71777"/>
    </physiologicalReaction>
</comment>
<feature type="transmembrane region" description="Helical" evidence="19">
    <location>
        <begin position="248"/>
        <end position="269"/>
    </location>
</feature>
<dbReference type="Gene3D" id="1.20.1250.20">
    <property type="entry name" value="MFS general substrate transporter like domains"/>
    <property type="match status" value="1"/>
</dbReference>
<dbReference type="InterPro" id="IPR020846">
    <property type="entry name" value="MFS_dom"/>
</dbReference>
<reference evidence="21" key="3">
    <citation type="submission" date="2025-09" db="UniProtKB">
        <authorList>
            <consortium name="Ensembl"/>
        </authorList>
    </citation>
    <scope>IDENTIFICATION</scope>
    <source>
        <strain evidence="21">Thoroughbred</strain>
    </source>
</reference>
<proteinExistence type="evidence at protein level"/>
<evidence type="ECO:0000256" key="19">
    <source>
        <dbReference type="SAM" id="Phobius"/>
    </source>
</evidence>
<comment type="catalytic activity">
    <reaction evidence="17">
        <text>(R)-3-hydroxybutanoate(out) + H(+)(out) = (R)-3-hydroxybutanoate(in) + H(+)(in)</text>
        <dbReference type="Rhea" id="RHEA:71795"/>
        <dbReference type="ChEBI" id="CHEBI:10983"/>
        <dbReference type="ChEBI" id="CHEBI:15378"/>
    </reaction>
    <physiologicalReaction direction="left-to-right" evidence="17">
        <dbReference type="Rhea" id="RHEA:71796"/>
    </physiologicalReaction>
    <physiologicalReaction direction="right-to-left" evidence="17">
        <dbReference type="Rhea" id="RHEA:71797"/>
    </physiologicalReaction>
</comment>
<dbReference type="GO" id="GO:0035879">
    <property type="term" value="P:plasma membrane lactate transport"/>
    <property type="evidence" value="ECO:0000318"/>
    <property type="project" value="GO_Central"/>
</dbReference>
<feature type="transmembrane region" description="Helical" evidence="19">
    <location>
        <begin position="457"/>
        <end position="479"/>
    </location>
</feature>
<dbReference type="GeneTree" id="ENSGT00940000154955"/>
<evidence type="ECO:0000256" key="13">
    <source>
        <dbReference type="ARBA" id="ARBA00034216"/>
    </source>
</evidence>
<keyword evidence="6" id="KW-1003">Cell membrane</keyword>
<evidence type="ECO:0000256" key="8">
    <source>
        <dbReference type="ARBA" id="ARBA00022692"/>
    </source>
</evidence>
<evidence type="ECO:0000256" key="6">
    <source>
        <dbReference type="ARBA" id="ARBA00022475"/>
    </source>
</evidence>
<evidence type="ECO:0000256" key="4">
    <source>
        <dbReference type="ARBA" id="ARBA00015821"/>
    </source>
</evidence>
<dbReference type="Proteomes" id="UP000002281">
    <property type="component" value="Chromosome 5"/>
</dbReference>
<dbReference type="Ensembl" id="ENSECAT00000029958.2">
    <property type="protein sequence ID" value="ENSECAP00000037136.2"/>
    <property type="gene ID" value="ENSECAG00000021627.4"/>
</dbReference>
<protein>
    <recommendedName>
        <fullName evidence="4">Monocarboxylate transporter 1</fullName>
    </recommendedName>
    <alternativeName>
        <fullName evidence="12">Solute carrier family 16 member 1</fullName>
    </alternativeName>
</protein>
<evidence type="ECO:0000256" key="10">
    <source>
        <dbReference type="ARBA" id="ARBA00022989"/>
    </source>
</evidence>
<evidence type="ECO:0007829" key="24">
    <source>
        <dbReference type="PeptideAtlas" id="A0A3Q2HUY7"/>
    </source>
</evidence>
<evidence type="ECO:0000256" key="11">
    <source>
        <dbReference type="ARBA" id="ARBA00023136"/>
    </source>
</evidence>
<feature type="compositionally biased region" description="Basic and acidic residues" evidence="18">
    <location>
        <begin position="558"/>
        <end position="570"/>
    </location>
</feature>
<dbReference type="GO" id="GO:0015650">
    <property type="term" value="F:lactate:proton symporter activity"/>
    <property type="evidence" value="ECO:0000318"/>
    <property type="project" value="GO_Central"/>
</dbReference>
<comment type="catalytic activity">
    <reaction evidence="14">
        <text>3-methyl-2-oxobutanoate(out) + H(+)(out) = 3-methyl-2-oxobutanoate(in) + H(+)(in)</text>
        <dbReference type="Rhea" id="RHEA:71783"/>
        <dbReference type="ChEBI" id="CHEBI:11851"/>
        <dbReference type="ChEBI" id="CHEBI:15378"/>
    </reaction>
</comment>
<dbReference type="GO" id="GO:0016323">
    <property type="term" value="C:basolateral plasma membrane"/>
    <property type="evidence" value="ECO:0000318"/>
    <property type="project" value="GO_Central"/>
</dbReference>
<evidence type="ECO:0000256" key="17">
    <source>
        <dbReference type="ARBA" id="ARBA00036520"/>
    </source>
</evidence>
<feature type="transmembrane region" description="Helical" evidence="19">
    <location>
        <begin position="219"/>
        <end position="242"/>
    </location>
</feature>
<dbReference type="STRING" id="9796.ENSECAP00000037136"/>
<dbReference type="GO" id="GO:0016324">
    <property type="term" value="C:apical plasma membrane"/>
    <property type="evidence" value="ECO:0007669"/>
    <property type="project" value="UniProtKB-SubCell"/>
</dbReference>
<dbReference type="PROSITE" id="PS50850">
    <property type="entry name" value="MFS"/>
    <property type="match status" value="1"/>
</dbReference>
<feature type="transmembrane region" description="Helical" evidence="19">
    <location>
        <begin position="87"/>
        <end position="106"/>
    </location>
</feature>
<evidence type="ECO:0000256" key="5">
    <source>
        <dbReference type="ARBA" id="ARBA00022448"/>
    </source>
</evidence>
<feature type="domain" description="Major facilitator superfamily (MFS) profile" evidence="20">
    <location>
        <begin position="89"/>
        <end position="522"/>
    </location>
</feature>
<keyword evidence="22" id="KW-1185">Reference proteome</keyword>
<evidence type="ECO:0000313" key="22">
    <source>
        <dbReference type="Proteomes" id="UP000002281"/>
    </source>
</evidence>
<feature type="transmembrane region" description="Helical" evidence="19">
    <location>
        <begin position="401"/>
        <end position="417"/>
    </location>
</feature>
<keyword evidence="11 19" id="KW-0472">Membrane</keyword>
<evidence type="ECO:0000256" key="2">
    <source>
        <dbReference type="ARBA" id="ARBA00004554"/>
    </source>
</evidence>